<evidence type="ECO:0000256" key="1">
    <source>
        <dbReference type="PROSITE-ProRule" id="PRU00703"/>
    </source>
</evidence>
<dbReference type="PANTHER" id="PTHR43773">
    <property type="entry name" value="MAGNESIUM TRANSPORTER MGTE"/>
    <property type="match status" value="1"/>
</dbReference>
<comment type="caution">
    <text evidence="3">The sequence shown here is derived from an EMBL/GenBank/DDBJ whole genome shotgun (WGS) entry which is preliminary data.</text>
</comment>
<dbReference type="Gene3D" id="3.10.580.10">
    <property type="entry name" value="CBS-domain"/>
    <property type="match status" value="1"/>
</dbReference>
<dbReference type="Gene3D" id="1.25.60.10">
    <property type="entry name" value="MgtE N-terminal domain-like"/>
    <property type="match status" value="1"/>
</dbReference>
<dbReference type="SMART" id="SM00924">
    <property type="entry name" value="MgtE_N"/>
    <property type="match status" value="1"/>
</dbReference>
<organism evidence="3 4">
    <name type="scientific">Candidatus Schekmanbacteria bacterium GWA2_38_11</name>
    <dbReference type="NCBI Taxonomy" id="1817876"/>
    <lineage>
        <taxon>Bacteria</taxon>
        <taxon>Candidatus Schekmaniibacteriota</taxon>
    </lineage>
</organism>
<dbReference type="InterPro" id="IPR046342">
    <property type="entry name" value="CBS_dom_sf"/>
</dbReference>
<feature type="domain" description="CBS" evidence="2">
    <location>
        <begin position="292"/>
        <end position="354"/>
    </location>
</feature>
<dbReference type="Proteomes" id="UP000178526">
    <property type="component" value="Unassembled WGS sequence"/>
</dbReference>
<dbReference type="Pfam" id="PF03448">
    <property type="entry name" value="MgtE_N"/>
    <property type="match status" value="1"/>
</dbReference>
<dbReference type="Pfam" id="PF00571">
    <property type="entry name" value="CBS"/>
    <property type="match status" value="2"/>
</dbReference>
<dbReference type="PANTHER" id="PTHR43773:SF1">
    <property type="entry name" value="MAGNESIUM TRANSPORTER MGTE"/>
    <property type="match status" value="1"/>
</dbReference>
<name>A0A1F7RF19_9BACT</name>
<dbReference type="SMART" id="SM00116">
    <property type="entry name" value="CBS"/>
    <property type="match status" value="2"/>
</dbReference>
<dbReference type="InterPro" id="IPR006669">
    <property type="entry name" value="MgtE_transporter"/>
</dbReference>
<accession>A0A1F7RF19</accession>
<evidence type="ECO:0000313" key="4">
    <source>
        <dbReference type="Proteomes" id="UP000178526"/>
    </source>
</evidence>
<dbReference type="EMBL" id="MGDB01000107">
    <property type="protein sequence ID" value="OGL40156.1"/>
    <property type="molecule type" value="Genomic_DNA"/>
</dbReference>
<dbReference type="InterPro" id="IPR011033">
    <property type="entry name" value="PRC_barrel-like_sf"/>
</dbReference>
<keyword evidence="1" id="KW-0129">CBS domain</keyword>
<dbReference type="Gene3D" id="2.30.30.240">
    <property type="entry name" value="PRC-barrel domain"/>
    <property type="match status" value="1"/>
</dbReference>
<dbReference type="GO" id="GO:0015095">
    <property type="term" value="F:magnesium ion transmembrane transporter activity"/>
    <property type="evidence" value="ECO:0007669"/>
    <property type="project" value="InterPro"/>
</dbReference>
<dbReference type="InterPro" id="IPR000644">
    <property type="entry name" value="CBS_dom"/>
</dbReference>
<dbReference type="GO" id="GO:0016020">
    <property type="term" value="C:membrane"/>
    <property type="evidence" value="ECO:0007669"/>
    <property type="project" value="InterPro"/>
</dbReference>
<evidence type="ECO:0000313" key="3">
    <source>
        <dbReference type="EMBL" id="OGL40156.1"/>
    </source>
</evidence>
<sequence length="418" mass="47292">MGDIFVSEILKKPVLDRAGEEIGKIKDFLIKTGEIFPWISSILITSKKMGPALIPWEDINLFNRRIISVKNLATEIIRQEVSDDDLLICRDILDKQIVDIDGVKVVRVNDIKLEEIENNLCLIAIDVGLNGILRRLSIEQGAKGLWKLFGYTLTSKLISWDYLQSLEPKLTKLTLKVSRKKISELHPADIAHIISQIPLKEKTVLFDSLDPEMAAEALHELEPETQANIIEGMDKEQATDILERMPPDEAADVLGDLPEAKAQELLNLMEEEEAEDVQELLEHDDDTAGGLMTTEYLGFTPDMTVEEAFTNLRLMLPDVELIYYIYIIDDDEHLLGVLSLKDLIMSNPQKNIAEIMRTKIKTVTPETDQMEVAELISKYNLYAVPVVDKEKKLLGIVTIDDIVDLVLPPSSRKKRQRA</sequence>
<feature type="domain" description="CBS" evidence="2">
    <location>
        <begin position="356"/>
        <end position="414"/>
    </location>
</feature>
<dbReference type="InterPro" id="IPR038076">
    <property type="entry name" value="MgtE_N_sf"/>
</dbReference>
<dbReference type="SUPFAM" id="SSF158791">
    <property type="entry name" value="MgtE N-terminal domain-like"/>
    <property type="match status" value="1"/>
</dbReference>
<dbReference type="InterPro" id="IPR027275">
    <property type="entry name" value="PRC-brl_dom"/>
</dbReference>
<dbReference type="SUPFAM" id="SSF50346">
    <property type="entry name" value="PRC-barrel domain"/>
    <property type="match status" value="1"/>
</dbReference>
<evidence type="ECO:0000259" key="2">
    <source>
        <dbReference type="PROSITE" id="PS51371"/>
    </source>
</evidence>
<dbReference type="SUPFAM" id="SSF54631">
    <property type="entry name" value="CBS-domain pair"/>
    <property type="match status" value="1"/>
</dbReference>
<dbReference type="Pfam" id="PF05239">
    <property type="entry name" value="PRC"/>
    <property type="match status" value="1"/>
</dbReference>
<dbReference type="AlphaFoldDB" id="A0A1F7RF19"/>
<dbReference type="InterPro" id="IPR006668">
    <property type="entry name" value="Mg_transptr_MgtE_intracell_dom"/>
</dbReference>
<reference evidence="3 4" key="1">
    <citation type="journal article" date="2016" name="Nat. Commun.">
        <title>Thousands of microbial genomes shed light on interconnected biogeochemical processes in an aquifer system.</title>
        <authorList>
            <person name="Anantharaman K."/>
            <person name="Brown C.T."/>
            <person name="Hug L.A."/>
            <person name="Sharon I."/>
            <person name="Castelle C.J."/>
            <person name="Probst A.J."/>
            <person name="Thomas B.C."/>
            <person name="Singh A."/>
            <person name="Wilkins M.J."/>
            <person name="Karaoz U."/>
            <person name="Brodie E.L."/>
            <person name="Williams K.H."/>
            <person name="Hubbard S.S."/>
            <person name="Banfield J.F."/>
        </authorList>
    </citation>
    <scope>NUCLEOTIDE SEQUENCE [LARGE SCALE GENOMIC DNA]</scope>
</reference>
<proteinExistence type="predicted"/>
<gene>
    <name evidence="3" type="ORF">A2042_02890</name>
</gene>
<protein>
    <submittedName>
        <fullName evidence="3">Magnesium transporter MgtE</fullName>
    </submittedName>
</protein>
<dbReference type="PROSITE" id="PS51371">
    <property type="entry name" value="CBS"/>
    <property type="match status" value="2"/>
</dbReference>
<dbReference type="CDD" id="cd04606">
    <property type="entry name" value="CBS_pair_Mg_transporter"/>
    <property type="match status" value="1"/>
</dbReference>